<keyword evidence="1" id="KW-0547">Nucleotide-binding</keyword>
<keyword evidence="2" id="KW-0067">ATP-binding</keyword>
<dbReference type="STRING" id="9258.ENSOANP00000003163"/>
<accession>F6TSM4</accession>
<dbReference type="Proteomes" id="UP000002279">
    <property type="component" value="Unplaced"/>
</dbReference>
<evidence type="ECO:0000256" key="1">
    <source>
        <dbReference type="ARBA" id="ARBA00022741"/>
    </source>
</evidence>
<dbReference type="OMA" id="HYYRSMR"/>
<dbReference type="InterPro" id="IPR027417">
    <property type="entry name" value="P-loop_NTPase"/>
</dbReference>
<dbReference type="PANTHER" id="PTHR20873:SF0">
    <property type="entry name" value="L-SERYL-TRNA(SEC) KINASE"/>
    <property type="match status" value="1"/>
</dbReference>
<dbReference type="CTD" id="118672"/>
<sequence length="358" mass="39925">MEGGGAAAAAEGHEQPPPLGLCVLCGLPAAGKSTLARALRDGLRRGRGWGCVVITYDDVIPEDFLQGGAAHSSSPWKRHRHELLSYLELLVAALAGGRRRQPSGPGLGTDPTWGRFVACLRAQGLGAPGEAGAPADGGKTAESGPFWVVLDDNFYYRSMRYEVYRLARKYALGFCQLFLDCPLESCLQRNRQRSRPLPDETLFLMTKKLEIPNPEKNVWERNSLTITSFESNPEDNPEVTHLLLTALENPVKYFEDNSEQKETDRIICSTNVLHQADKTFRGIISQTMKTAKDREVLPCQMKRLAEELNKLKTDFLEDLRQGNGQKNPCFQRSVDVTGVISLFQRERDDIVQKLLSEH</sequence>
<dbReference type="GO" id="GO:0005524">
    <property type="term" value="F:ATP binding"/>
    <property type="evidence" value="ECO:0007669"/>
    <property type="project" value="UniProtKB-KW"/>
</dbReference>
<dbReference type="GO" id="GO:0016301">
    <property type="term" value="F:kinase activity"/>
    <property type="evidence" value="ECO:0000318"/>
    <property type="project" value="GO_Central"/>
</dbReference>
<evidence type="ECO:0000313" key="3">
    <source>
        <dbReference type="Ensembl" id="ENSOANP00000003163.2"/>
    </source>
</evidence>
<dbReference type="InterPro" id="IPR013641">
    <property type="entry name" value="KTI12/PSTK"/>
</dbReference>
<organism evidence="3 4">
    <name type="scientific">Ornithorhynchus anatinus</name>
    <name type="common">Duckbill platypus</name>
    <dbReference type="NCBI Taxonomy" id="9258"/>
    <lineage>
        <taxon>Eukaryota</taxon>
        <taxon>Metazoa</taxon>
        <taxon>Chordata</taxon>
        <taxon>Craniata</taxon>
        <taxon>Vertebrata</taxon>
        <taxon>Euteleostomi</taxon>
        <taxon>Mammalia</taxon>
        <taxon>Monotremata</taxon>
        <taxon>Ornithorhynchidae</taxon>
        <taxon>Ornithorhynchus</taxon>
    </lineage>
</organism>
<protein>
    <submittedName>
        <fullName evidence="3">Phosphoseryl-tRNA kinase</fullName>
    </submittedName>
</protein>
<evidence type="ECO:0000313" key="4">
    <source>
        <dbReference type="Proteomes" id="UP000002279"/>
    </source>
</evidence>
<evidence type="ECO:0000256" key="2">
    <source>
        <dbReference type="ARBA" id="ARBA00022840"/>
    </source>
</evidence>
<proteinExistence type="predicted"/>
<dbReference type="Gene3D" id="3.40.50.300">
    <property type="entry name" value="P-loop containing nucleotide triphosphate hydrolases"/>
    <property type="match status" value="1"/>
</dbReference>
<reference evidence="3" key="1">
    <citation type="submission" date="2025-08" db="UniProtKB">
        <authorList>
            <consortium name="Ensembl"/>
        </authorList>
    </citation>
    <scope>IDENTIFICATION</scope>
    <source>
        <strain evidence="3">Glennie</strain>
    </source>
</reference>
<gene>
    <name evidence="3" type="primary">PSTK</name>
</gene>
<dbReference type="InterPro" id="IPR052648">
    <property type="entry name" value="Ser-tRNA(Sec)_kinase"/>
</dbReference>
<dbReference type="AlphaFoldDB" id="F6TSM4"/>
<dbReference type="KEGG" id="oaa:100087684"/>
<dbReference type="eggNOG" id="KOG4622">
    <property type="taxonomic scope" value="Eukaryota"/>
</dbReference>
<dbReference type="InterPro" id="IPR020028">
    <property type="entry name" value="L-seryl-tRNA_Sec_kinase_euk"/>
</dbReference>
<dbReference type="NCBIfam" id="TIGR03575">
    <property type="entry name" value="selen_PSTK_euk"/>
    <property type="match status" value="1"/>
</dbReference>
<dbReference type="FunCoup" id="F6TSM4">
    <property type="interactions" value="280"/>
</dbReference>
<dbReference type="SUPFAM" id="SSF52540">
    <property type="entry name" value="P-loop containing nucleoside triphosphate hydrolases"/>
    <property type="match status" value="1"/>
</dbReference>
<name>F6TSM4_ORNAN</name>
<reference evidence="3" key="2">
    <citation type="submission" date="2025-09" db="UniProtKB">
        <authorList>
            <consortium name="Ensembl"/>
        </authorList>
    </citation>
    <scope>IDENTIFICATION</scope>
    <source>
        <strain evidence="3">Glennie</strain>
    </source>
</reference>
<dbReference type="PANTHER" id="PTHR20873">
    <property type="entry name" value="L-SERYL-TRNA(SEC) KINASE"/>
    <property type="match status" value="1"/>
</dbReference>
<dbReference type="Pfam" id="PF08433">
    <property type="entry name" value="KTI12"/>
    <property type="match status" value="1"/>
</dbReference>
<dbReference type="HOGENOM" id="CLU_060632_0_0_1"/>
<dbReference type="RefSeq" id="XP_028937354.1">
    <property type="nucleotide sequence ID" value="XM_029081521.2"/>
</dbReference>
<dbReference type="GeneID" id="100087684"/>
<dbReference type="GeneTree" id="ENSGT00390000017554"/>
<dbReference type="OrthoDB" id="9972657at2759"/>
<dbReference type="InParanoid" id="F6TSM4"/>
<dbReference type="Bgee" id="ENSOANG00000001995">
    <property type="expression patterns" value="Expressed in liver and 8 other cell types or tissues"/>
</dbReference>
<dbReference type="Ensembl" id="ENSOANT00000003164.2">
    <property type="protein sequence ID" value="ENSOANP00000003163.2"/>
    <property type="gene ID" value="ENSOANG00000001995.2"/>
</dbReference>
<keyword evidence="4" id="KW-1185">Reference proteome</keyword>
<dbReference type="GO" id="GO:0000049">
    <property type="term" value="F:tRNA binding"/>
    <property type="evidence" value="ECO:0000318"/>
    <property type="project" value="GO_Central"/>
</dbReference>